<dbReference type="InterPro" id="IPR001647">
    <property type="entry name" value="HTH_TetR"/>
</dbReference>
<accession>A0A7G9GI94</accession>
<organism evidence="6 7">
    <name type="scientific">Wansuia hejianensis</name>
    <dbReference type="NCBI Taxonomy" id="2763667"/>
    <lineage>
        <taxon>Bacteria</taxon>
        <taxon>Bacillati</taxon>
        <taxon>Bacillota</taxon>
        <taxon>Clostridia</taxon>
        <taxon>Lachnospirales</taxon>
        <taxon>Lachnospiraceae</taxon>
        <taxon>Wansuia</taxon>
    </lineage>
</organism>
<reference evidence="6 7" key="1">
    <citation type="submission" date="2020-08" db="EMBL/GenBank/DDBJ databases">
        <authorList>
            <person name="Liu C."/>
            <person name="Sun Q."/>
        </authorList>
    </citation>
    <scope>NUCLEOTIDE SEQUENCE [LARGE SCALE GENOMIC DNA]</scope>
    <source>
        <strain evidence="6 7">NSJ-29</strain>
    </source>
</reference>
<dbReference type="Gene3D" id="1.10.10.60">
    <property type="entry name" value="Homeodomain-like"/>
    <property type="match status" value="1"/>
</dbReference>
<protein>
    <submittedName>
        <fullName evidence="6">TetR/AcrR family transcriptional regulator</fullName>
    </submittedName>
</protein>
<dbReference type="KEGG" id="whj:H9Q79_13555"/>
<feature type="DNA-binding region" description="H-T-H motif" evidence="4">
    <location>
        <begin position="44"/>
        <end position="63"/>
    </location>
</feature>
<evidence type="ECO:0000256" key="3">
    <source>
        <dbReference type="ARBA" id="ARBA00023163"/>
    </source>
</evidence>
<dbReference type="PANTHER" id="PTHR30055:SF234">
    <property type="entry name" value="HTH-TYPE TRANSCRIPTIONAL REGULATOR BETI"/>
    <property type="match status" value="1"/>
</dbReference>
<dbReference type="PRINTS" id="PR00455">
    <property type="entry name" value="HTHTETR"/>
</dbReference>
<evidence type="ECO:0000256" key="2">
    <source>
        <dbReference type="ARBA" id="ARBA00023125"/>
    </source>
</evidence>
<dbReference type="EMBL" id="CP060635">
    <property type="protein sequence ID" value="QNM10526.1"/>
    <property type="molecule type" value="Genomic_DNA"/>
</dbReference>
<dbReference type="PROSITE" id="PS50977">
    <property type="entry name" value="HTH_TETR_2"/>
    <property type="match status" value="1"/>
</dbReference>
<dbReference type="SUPFAM" id="SSF46689">
    <property type="entry name" value="Homeodomain-like"/>
    <property type="match status" value="1"/>
</dbReference>
<name>A0A7G9GI94_9FIRM</name>
<evidence type="ECO:0000313" key="7">
    <source>
        <dbReference type="Proteomes" id="UP000515860"/>
    </source>
</evidence>
<dbReference type="PANTHER" id="PTHR30055">
    <property type="entry name" value="HTH-TYPE TRANSCRIPTIONAL REGULATOR RUTR"/>
    <property type="match status" value="1"/>
</dbReference>
<evidence type="ECO:0000259" key="5">
    <source>
        <dbReference type="PROSITE" id="PS50977"/>
    </source>
</evidence>
<dbReference type="Gene3D" id="1.10.357.10">
    <property type="entry name" value="Tetracycline Repressor, domain 2"/>
    <property type="match status" value="1"/>
</dbReference>
<evidence type="ECO:0000256" key="4">
    <source>
        <dbReference type="PROSITE-ProRule" id="PRU00335"/>
    </source>
</evidence>
<sequence length="213" mass="24543">MGSVDFLYTDWYTNNKEINQMDNREMLLDTALSLFYEKGYDAVGVQEIVDLAGVTKPTLYYYFGSKRGLLEALLYCYFESIEQKLRSAAVHDADMPQVLYRVAEAFFEGACGNPRFYLLMLSLFYSGRKSDGFQTVYPLIQRYYRLFVHIFEEAEGELGNMNGRQQQFATGFIGILHHHLMMAAGDREDLSGLEISGGQIYELVRQFMYGIYS</sequence>
<dbReference type="InterPro" id="IPR050109">
    <property type="entry name" value="HTH-type_TetR-like_transc_reg"/>
</dbReference>
<dbReference type="Proteomes" id="UP000515860">
    <property type="component" value="Chromosome"/>
</dbReference>
<dbReference type="InterPro" id="IPR009057">
    <property type="entry name" value="Homeodomain-like_sf"/>
</dbReference>
<dbReference type="GO" id="GO:0003700">
    <property type="term" value="F:DNA-binding transcription factor activity"/>
    <property type="evidence" value="ECO:0007669"/>
    <property type="project" value="TreeGrafter"/>
</dbReference>
<keyword evidence="2 4" id="KW-0238">DNA-binding</keyword>
<evidence type="ECO:0000313" key="6">
    <source>
        <dbReference type="EMBL" id="QNM10526.1"/>
    </source>
</evidence>
<keyword evidence="3" id="KW-0804">Transcription</keyword>
<dbReference type="AlphaFoldDB" id="A0A7G9GI94"/>
<feature type="domain" description="HTH tetR-type" evidence="5">
    <location>
        <begin position="21"/>
        <end position="81"/>
    </location>
</feature>
<gene>
    <name evidence="6" type="ORF">H9Q79_13555</name>
</gene>
<proteinExistence type="predicted"/>
<dbReference type="GO" id="GO:0000976">
    <property type="term" value="F:transcription cis-regulatory region binding"/>
    <property type="evidence" value="ECO:0007669"/>
    <property type="project" value="TreeGrafter"/>
</dbReference>
<keyword evidence="7" id="KW-1185">Reference proteome</keyword>
<evidence type="ECO:0000256" key="1">
    <source>
        <dbReference type="ARBA" id="ARBA00023015"/>
    </source>
</evidence>
<dbReference type="Pfam" id="PF00440">
    <property type="entry name" value="TetR_N"/>
    <property type="match status" value="1"/>
</dbReference>
<keyword evidence="1" id="KW-0805">Transcription regulation</keyword>